<evidence type="ECO:0000259" key="2">
    <source>
        <dbReference type="PROSITE" id="PS51159"/>
    </source>
</evidence>
<dbReference type="InterPro" id="IPR038175">
    <property type="entry name" value="CBM21_dom_sf"/>
</dbReference>
<dbReference type="PROSITE" id="PS51159">
    <property type="entry name" value="CBM21"/>
    <property type="match status" value="1"/>
</dbReference>
<evidence type="ECO:0000313" key="3">
    <source>
        <dbReference type="EMBL" id="CAF0780523.1"/>
    </source>
</evidence>
<dbReference type="GO" id="GO:2001069">
    <property type="term" value="F:glycogen binding"/>
    <property type="evidence" value="ECO:0007669"/>
    <property type="project" value="TreeGrafter"/>
</dbReference>
<feature type="region of interest" description="Disordered" evidence="1">
    <location>
        <begin position="1"/>
        <end position="146"/>
    </location>
</feature>
<organism evidence="3 4">
    <name type="scientific">Adineta ricciae</name>
    <name type="common">Rotifer</name>
    <dbReference type="NCBI Taxonomy" id="249248"/>
    <lineage>
        <taxon>Eukaryota</taxon>
        <taxon>Metazoa</taxon>
        <taxon>Spiralia</taxon>
        <taxon>Gnathifera</taxon>
        <taxon>Rotifera</taxon>
        <taxon>Eurotatoria</taxon>
        <taxon>Bdelloidea</taxon>
        <taxon>Adinetida</taxon>
        <taxon>Adinetidae</taxon>
        <taxon>Adineta</taxon>
    </lineage>
</organism>
<dbReference type="PANTHER" id="PTHR12307:SF36">
    <property type="entry name" value="GLYCOGEN-BINDING SUBUNIT 76A"/>
    <property type="match status" value="1"/>
</dbReference>
<dbReference type="Gene3D" id="2.60.40.2440">
    <property type="entry name" value="Carbohydrate binding type-21 domain"/>
    <property type="match status" value="1"/>
</dbReference>
<dbReference type="GO" id="GO:0008157">
    <property type="term" value="F:protein phosphatase 1 binding"/>
    <property type="evidence" value="ECO:0007669"/>
    <property type="project" value="TreeGrafter"/>
</dbReference>
<name>A0A813RGA3_ADIRI</name>
<dbReference type="GO" id="GO:0005979">
    <property type="term" value="P:regulation of glycogen biosynthetic process"/>
    <property type="evidence" value="ECO:0007669"/>
    <property type="project" value="TreeGrafter"/>
</dbReference>
<dbReference type="PANTHER" id="PTHR12307">
    <property type="entry name" value="PROTEIN PHOSPHATASE 1 REGULATORY SUBUNIT"/>
    <property type="match status" value="1"/>
</dbReference>
<feature type="compositionally biased region" description="Polar residues" evidence="1">
    <location>
        <begin position="132"/>
        <end position="146"/>
    </location>
</feature>
<comment type="caution">
    <text evidence="3">The sequence shown here is derived from an EMBL/GenBank/DDBJ whole genome shotgun (WGS) entry which is preliminary data.</text>
</comment>
<keyword evidence="4" id="KW-1185">Reference proteome</keyword>
<feature type="compositionally biased region" description="Basic and acidic residues" evidence="1">
    <location>
        <begin position="12"/>
        <end position="26"/>
    </location>
</feature>
<evidence type="ECO:0000256" key="1">
    <source>
        <dbReference type="SAM" id="MobiDB-lite"/>
    </source>
</evidence>
<feature type="compositionally biased region" description="Polar residues" evidence="1">
    <location>
        <begin position="75"/>
        <end position="98"/>
    </location>
</feature>
<protein>
    <recommendedName>
        <fullName evidence="2">CBM21 domain-containing protein</fullName>
    </recommendedName>
</protein>
<evidence type="ECO:0000313" key="4">
    <source>
        <dbReference type="Proteomes" id="UP000663828"/>
    </source>
</evidence>
<feature type="compositionally biased region" description="Basic residues" evidence="1">
    <location>
        <begin position="43"/>
        <end position="54"/>
    </location>
</feature>
<dbReference type="AlphaFoldDB" id="A0A813RGA3"/>
<proteinExistence type="predicted"/>
<dbReference type="InterPro" id="IPR050782">
    <property type="entry name" value="PP1_regulatory_subunit_3"/>
</dbReference>
<feature type="domain" description="CBM21" evidence="2">
    <location>
        <begin position="277"/>
        <end position="386"/>
    </location>
</feature>
<feature type="compositionally biased region" description="Basic and acidic residues" evidence="1">
    <location>
        <begin position="55"/>
        <end position="66"/>
    </location>
</feature>
<reference evidence="3" key="1">
    <citation type="submission" date="2021-02" db="EMBL/GenBank/DDBJ databases">
        <authorList>
            <person name="Nowell W R."/>
        </authorList>
    </citation>
    <scope>NUCLEOTIDE SEQUENCE</scope>
</reference>
<dbReference type="GO" id="GO:0000164">
    <property type="term" value="C:protein phosphatase type 1 complex"/>
    <property type="evidence" value="ECO:0007669"/>
    <property type="project" value="TreeGrafter"/>
</dbReference>
<accession>A0A813RGA3</accession>
<dbReference type="Proteomes" id="UP000663828">
    <property type="component" value="Unassembled WGS sequence"/>
</dbReference>
<gene>
    <name evidence="3" type="ORF">XAT740_LOCUS1944</name>
</gene>
<dbReference type="Pfam" id="PF03370">
    <property type="entry name" value="CBM_21"/>
    <property type="match status" value="1"/>
</dbReference>
<feature type="compositionally biased region" description="Polar residues" evidence="1">
    <location>
        <begin position="1"/>
        <end position="11"/>
    </location>
</feature>
<dbReference type="EMBL" id="CAJNOR010000063">
    <property type="protein sequence ID" value="CAF0780523.1"/>
    <property type="molecule type" value="Genomic_DNA"/>
</dbReference>
<sequence length="397" mass="45450">MTTEENSQSSDITKKNGDADDERHEHDDDESTKSETSSAQPVRRSRFFRSKRKQRLNEDQSHHVETNDDDDDHNTSSAEPPTESSKNSQQTSEENLTTEPDDLSVVPTTTKRRSLSPPPPLPSNDDDDTTIEQDTSGSSEEPPNFTCSIDDIDAERDAYLANKKAHELKVLAQSRPSLPTVFSGYQRKKSQSVKLIRLDPFDACPKKNVRFADDFGLDLSQVKMIKSDELPHVPSAAFKDLHISNEESATNVYQERTKTITYLEQQFENPLHSHGFDDRVSRHKVVLEQANAIDNRIYGTIKIVSFGFNKRVKVRLTVDNWMSYIDHDATYILDSFDGTYDRFTFTLEIARDRICVGNNIQFCIGYESYAGPEYWDNNYHQNYRFDCISRTIPDYSS</sequence>
<dbReference type="InterPro" id="IPR005036">
    <property type="entry name" value="CBM21_dom"/>
</dbReference>